<sequence length="47" mass="5213">MIPTFQCPELRKHSGVGRFDLVQTERVNTAFPGQPSLLSQAPTFRPG</sequence>
<evidence type="ECO:0000313" key="1">
    <source>
        <dbReference type="EMBL" id="AVK02542.1"/>
    </source>
</evidence>
<proteinExistence type="predicted"/>
<keyword evidence="2" id="KW-1185">Reference proteome</keyword>
<dbReference type="AlphaFoldDB" id="A0A2R3IKT3"/>
<protein>
    <submittedName>
        <fullName evidence="1">Uncharacterized protein</fullName>
    </submittedName>
</protein>
<organism evidence="1 2">
    <name type="scientific">Pseudomonas paraeruginosa</name>
    <dbReference type="NCBI Taxonomy" id="2994495"/>
    <lineage>
        <taxon>Bacteria</taxon>
        <taxon>Pseudomonadati</taxon>
        <taxon>Pseudomonadota</taxon>
        <taxon>Gammaproteobacteria</taxon>
        <taxon>Pseudomonadales</taxon>
        <taxon>Pseudomonadaceae</taxon>
        <taxon>Pseudomonas</taxon>
    </lineage>
</organism>
<geneLocation type="plasmid" evidence="1 2">
    <name>unnamed3</name>
</geneLocation>
<dbReference type="EMBL" id="CP027167">
    <property type="protein sequence ID" value="AVK02542.1"/>
    <property type="molecule type" value="Genomic_DNA"/>
</dbReference>
<keyword evidence="1" id="KW-0614">Plasmid</keyword>
<dbReference type="Proteomes" id="UP000238390">
    <property type="component" value="Plasmid unnamed3"/>
</dbReference>
<name>A0A2R3IKT3_9PSED</name>
<reference evidence="1 2" key="1">
    <citation type="submission" date="2018-02" db="EMBL/GenBank/DDBJ databases">
        <title>FDA/CDC Antimicrobial Resistant Isolate Bank Genome Sequencing.</title>
        <authorList>
            <person name="Benahmed F.H."/>
            <person name="Lutgring J.D."/>
            <person name="Yoo B."/>
            <person name="Machado M."/>
            <person name="Brown A."/>
            <person name="McAllister G."/>
            <person name="Perry A."/>
            <person name="Halpin A.L."/>
            <person name="Vavikolanu K."/>
            <person name="Ott S."/>
            <person name="Zhao X."/>
            <person name="Tallon L.J."/>
            <person name="Sadzewicz L."/>
            <person name="Aluvathingal J."/>
            <person name="Nadendla S."/>
            <person name="Voskania-kordi A."/>
            <person name="Simonyan V."/>
            <person name="Patel J."/>
            <person name="Shawar R.M."/>
        </authorList>
    </citation>
    <scope>NUCLEOTIDE SEQUENCE [LARGE SCALE GENOMIC DNA]</scope>
    <source>
        <strain evidence="1 2">AR_0356</strain>
        <plasmid evidence="1 2">unnamed3</plasmid>
    </source>
</reference>
<evidence type="ECO:0000313" key="2">
    <source>
        <dbReference type="Proteomes" id="UP000238390"/>
    </source>
</evidence>
<gene>
    <name evidence="1" type="ORF">CSB93_7036</name>
</gene>
<accession>A0A2R3IKT3</accession>